<dbReference type="InterPro" id="IPR004839">
    <property type="entry name" value="Aminotransferase_I/II_large"/>
</dbReference>
<feature type="domain" description="Aminotransferase class I/classII large" evidence="5">
    <location>
        <begin position="28"/>
        <end position="330"/>
    </location>
</feature>
<evidence type="ECO:0000256" key="2">
    <source>
        <dbReference type="ARBA" id="ARBA00022679"/>
    </source>
</evidence>
<comment type="cofactor">
    <cofactor evidence="4">
        <name>pyridoxal 5'-phosphate</name>
        <dbReference type="ChEBI" id="CHEBI:597326"/>
    </cofactor>
</comment>
<evidence type="ECO:0000256" key="1">
    <source>
        <dbReference type="ARBA" id="ARBA00022576"/>
    </source>
</evidence>
<dbReference type="GeneID" id="42786464"/>
<dbReference type="AlphaFoldDB" id="A0A412MAS4"/>
<dbReference type="GO" id="GO:0008483">
    <property type="term" value="F:transaminase activity"/>
    <property type="evidence" value="ECO:0007669"/>
    <property type="project" value="UniProtKB-KW"/>
</dbReference>
<comment type="similarity">
    <text evidence="4">Belongs to the class-I pyridoxal-phosphate-dependent aminotransferase family.</text>
</comment>
<evidence type="ECO:0000313" key="7">
    <source>
        <dbReference type="Proteomes" id="UP000283630"/>
    </source>
</evidence>
<name>A0A412MAS4_9FIRM</name>
<dbReference type="CDD" id="cd00609">
    <property type="entry name" value="AAT_like"/>
    <property type="match status" value="1"/>
</dbReference>
<dbReference type="Pfam" id="PF00155">
    <property type="entry name" value="Aminotran_1_2"/>
    <property type="match status" value="1"/>
</dbReference>
<dbReference type="InterPro" id="IPR004838">
    <property type="entry name" value="NHTrfase_class1_PyrdxlP-BS"/>
</dbReference>
<gene>
    <name evidence="6" type="ORF">DWX53_13160</name>
</gene>
<comment type="caution">
    <text evidence="6">The sequence shown here is derived from an EMBL/GenBank/DDBJ whole genome shotgun (WGS) entry which is preliminary data.</text>
</comment>
<keyword evidence="3" id="KW-0663">Pyridoxal phosphate</keyword>
<evidence type="ECO:0000259" key="5">
    <source>
        <dbReference type="Pfam" id="PF00155"/>
    </source>
</evidence>
<evidence type="ECO:0000256" key="3">
    <source>
        <dbReference type="ARBA" id="ARBA00022898"/>
    </source>
</evidence>
<dbReference type="InterPro" id="IPR015424">
    <property type="entry name" value="PyrdxlP-dep_Trfase"/>
</dbReference>
<dbReference type="InterPro" id="IPR015421">
    <property type="entry name" value="PyrdxlP-dep_Trfase_major"/>
</dbReference>
<dbReference type="InterPro" id="IPR050106">
    <property type="entry name" value="HistidinolP_aminotransfase"/>
</dbReference>
<evidence type="ECO:0000256" key="4">
    <source>
        <dbReference type="RuleBase" id="RU000481"/>
    </source>
</evidence>
<sequence length="353" mass="40806">MNYMDDYETLRKQEGSIDCSLSSDKTELLKKICETCTNIEIFNSINKYPAQIYEEFKRYLSQKFGGKKFFLGSGSEDIIWKINSLLLKGKKTGVVIPNFYRIYETLVDPVYVKVSTEINNSIISIASIEQALVEKKLEALWISNPNPITGQCFKMQEIKKLITDFPNVLFVVDEVSMDTVYDEHSFSLLLQNQDFLNLIIIRSMSKFYGIPGARLGYASMNEEFLTYMLCNTAVFPVSGFTILIAKKLMNDNSFQAMIKSQICNHRLKIQRLIECSRYLSFLASETNVLVIKCKKMKIDFWKILTEKNVITFSIGTEKGVEDKNIVRFTIPSDEIRFKKLYDILKEIIESYQL</sequence>
<keyword evidence="1 4" id="KW-0032">Aminotransferase</keyword>
<reference evidence="6 7" key="1">
    <citation type="submission" date="2018-08" db="EMBL/GenBank/DDBJ databases">
        <title>A genome reference for cultivated species of the human gut microbiota.</title>
        <authorList>
            <person name="Zou Y."/>
            <person name="Xue W."/>
            <person name="Luo G."/>
        </authorList>
    </citation>
    <scope>NUCLEOTIDE SEQUENCE [LARGE SCALE GENOMIC DNA]</scope>
    <source>
        <strain evidence="6 7">AF19-4AC</strain>
    </source>
</reference>
<keyword evidence="2 4" id="KW-0808">Transferase</keyword>
<dbReference type="RefSeq" id="WP_021739031.1">
    <property type="nucleotide sequence ID" value="NZ_QRWH01000016.1"/>
</dbReference>
<accession>A0A412MAS4</accession>
<dbReference type="GO" id="GO:0030170">
    <property type="term" value="F:pyridoxal phosphate binding"/>
    <property type="evidence" value="ECO:0007669"/>
    <property type="project" value="InterPro"/>
</dbReference>
<dbReference type="InterPro" id="IPR015422">
    <property type="entry name" value="PyrdxlP-dep_Trfase_small"/>
</dbReference>
<evidence type="ECO:0000313" key="6">
    <source>
        <dbReference type="EMBL" id="RGT07165.1"/>
    </source>
</evidence>
<dbReference type="PROSITE" id="PS00105">
    <property type="entry name" value="AA_TRANSFER_CLASS_1"/>
    <property type="match status" value="1"/>
</dbReference>
<dbReference type="Gene3D" id="3.90.1150.10">
    <property type="entry name" value="Aspartate Aminotransferase, domain 1"/>
    <property type="match status" value="1"/>
</dbReference>
<proteinExistence type="inferred from homology"/>
<dbReference type="Proteomes" id="UP000283630">
    <property type="component" value="Unassembled WGS sequence"/>
</dbReference>
<dbReference type="Gene3D" id="3.40.640.10">
    <property type="entry name" value="Type I PLP-dependent aspartate aminotransferase-like (Major domain)"/>
    <property type="match status" value="1"/>
</dbReference>
<protein>
    <recommendedName>
        <fullName evidence="4">Aminotransferase</fullName>
        <ecNumber evidence="4">2.6.1.-</ecNumber>
    </recommendedName>
</protein>
<dbReference type="EC" id="2.6.1.-" evidence="4"/>
<dbReference type="PANTHER" id="PTHR43643">
    <property type="entry name" value="HISTIDINOL-PHOSPHATE AMINOTRANSFERASE 2"/>
    <property type="match status" value="1"/>
</dbReference>
<organism evidence="6 7">
    <name type="scientific">Dorea formicigenerans</name>
    <dbReference type="NCBI Taxonomy" id="39486"/>
    <lineage>
        <taxon>Bacteria</taxon>
        <taxon>Bacillati</taxon>
        <taxon>Bacillota</taxon>
        <taxon>Clostridia</taxon>
        <taxon>Lachnospirales</taxon>
        <taxon>Lachnospiraceae</taxon>
        <taxon>Dorea</taxon>
    </lineage>
</organism>
<dbReference type="PANTHER" id="PTHR43643:SF3">
    <property type="entry name" value="HISTIDINOL-PHOSPHATE AMINOTRANSFERASE"/>
    <property type="match status" value="1"/>
</dbReference>
<dbReference type="EMBL" id="QRWH01000016">
    <property type="protein sequence ID" value="RGT07165.1"/>
    <property type="molecule type" value="Genomic_DNA"/>
</dbReference>
<dbReference type="SUPFAM" id="SSF53383">
    <property type="entry name" value="PLP-dependent transferases"/>
    <property type="match status" value="1"/>
</dbReference>